<reference evidence="1 2" key="1">
    <citation type="submission" date="2013-11" db="EMBL/GenBank/DDBJ databases">
        <title>Draft genome of the bovine lungworm Dictyocaulus viviparus.</title>
        <authorList>
            <person name="Mitreva M."/>
        </authorList>
    </citation>
    <scope>NUCLEOTIDE SEQUENCE [LARGE SCALE GENOMIC DNA]</scope>
    <source>
        <strain evidence="1 2">HannoverDv2000</strain>
    </source>
</reference>
<proteinExistence type="predicted"/>
<evidence type="ECO:0000313" key="2">
    <source>
        <dbReference type="Proteomes" id="UP000053766"/>
    </source>
</evidence>
<name>A0A0D8XCB6_DICVI</name>
<accession>A0A0D8XCB6</accession>
<dbReference type="EMBL" id="KN717832">
    <property type="protein sequence ID" value="KJH40116.1"/>
    <property type="molecule type" value="Genomic_DNA"/>
</dbReference>
<dbReference type="Proteomes" id="UP000053766">
    <property type="component" value="Unassembled WGS sequence"/>
</dbReference>
<keyword evidence="2" id="KW-1185">Reference proteome</keyword>
<evidence type="ECO:0000313" key="1">
    <source>
        <dbReference type="EMBL" id="KJH40116.1"/>
    </source>
</evidence>
<dbReference type="AlphaFoldDB" id="A0A0D8XCB6"/>
<organism evidence="1 2">
    <name type="scientific">Dictyocaulus viviparus</name>
    <name type="common">Bovine lungworm</name>
    <dbReference type="NCBI Taxonomy" id="29172"/>
    <lineage>
        <taxon>Eukaryota</taxon>
        <taxon>Metazoa</taxon>
        <taxon>Ecdysozoa</taxon>
        <taxon>Nematoda</taxon>
        <taxon>Chromadorea</taxon>
        <taxon>Rhabditida</taxon>
        <taxon>Rhabditina</taxon>
        <taxon>Rhabditomorpha</taxon>
        <taxon>Strongyloidea</taxon>
        <taxon>Metastrongylidae</taxon>
        <taxon>Dictyocaulus</taxon>
    </lineage>
</organism>
<reference evidence="2" key="2">
    <citation type="journal article" date="2016" name="Sci. Rep.">
        <title>Dictyocaulus viviparus genome, variome and transcriptome elucidate lungworm biology and support future intervention.</title>
        <authorList>
            <person name="McNulty S.N."/>
            <person name="Strube C."/>
            <person name="Rosa B.A."/>
            <person name="Martin J.C."/>
            <person name="Tyagi R."/>
            <person name="Choi Y.J."/>
            <person name="Wang Q."/>
            <person name="Hallsworth Pepin K."/>
            <person name="Zhang X."/>
            <person name="Ozersky P."/>
            <person name="Wilson R.K."/>
            <person name="Sternberg P.W."/>
            <person name="Gasser R.B."/>
            <person name="Mitreva M."/>
        </authorList>
    </citation>
    <scope>NUCLEOTIDE SEQUENCE [LARGE SCALE GENOMIC DNA]</scope>
    <source>
        <strain evidence="2">HannoverDv2000</strain>
    </source>
</reference>
<sequence length="123" mass="13797">MKEDPIENYELLVEGLQRCAEYASALQLKRSERVSATTKDMLGIRRLMLHPFATHLRRPAGQLVLILSILCQSRKQHCQLRAAPLFSALSACDSLIRERNIALIPQPPQSKATGMVFKAGEKI</sequence>
<protein>
    <submittedName>
        <fullName evidence="1">Uncharacterized protein</fullName>
    </submittedName>
</protein>
<gene>
    <name evidence="1" type="ORF">DICVIV_13956</name>
</gene>
<dbReference type="OrthoDB" id="5894867at2759"/>